<comment type="caution">
    <text evidence="3">The sequence shown here is derived from an EMBL/GenBank/DDBJ whole genome shotgun (WGS) entry which is preliminary data.</text>
</comment>
<keyword evidence="2" id="KW-0812">Transmembrane</keyword>
<protein>
    <submittedName>
        <fullName evidence="3">Uncharacterized protein</fullName>
    </submittedName>
</protein>
<dbReference type="EMBL" id="QPMH01000012">
    <property type="protein sequence ID" value="RDD61444.1"/>
    <property type="molecule type" value="Genomic_DNA"/>
</dbReference>
<sequence>MQPPQSAQSEARPEPVEWDAALGRGESCLKANAQRVRVRGRNPARAALSALKRRGIGVVDAWKLDLNIAVFARGQASPPRAVFAVAGPAEAPELQLRFARMLPQDSRLHTSNGPLEAEAVWAEVPSVIRRKAEIDLGRLGIRAFLTEAFWQREVSVYVGTALVLTALGFPMTPAVFIVGAVLILLHGAARLGWDEVRLRLRRRHIARDPATQPEIDRAAGYRVLIRALGLNPDKPLPALGQHVLSGDIAVPDGFADHAVRLLVDEDARVDLGGLSAPGAQDNPEDEGDSITLPDTDGSVTVVFRSRKPQRQGRRNAPSVDRERETDTYSAGHAGSAGGVPAKLDVTEIGSRRPSEDEDIEVIDAELLDPDDDVPPGPTTAT</sequence>
<keyword evidence="2" id="KW-0472">Membrane</keyword>
<organism evidence="3 4">
    <name type="scientific">Ferruginivarius sediminum</name>
    <dbReference type="NCBI Taxonomy" id="2661937"/>
    <lineage>
        <taxon>Bacteria</taxon>
        <taxon>Pseudomonadati</taxon>
        <taxon>Pseudomonadota</taxon>
        <taxon>Alphaproteobacteria</taxon>
        <taxon>Rhodospirillales</taxon>
        <taxon>Rhodospirillaceae</taxon>
        <taxon>Ferruginivarius</taxon>
    </lineage>
</organism>
<feature type="region of interest" description="Disordered" evidence="1">
    <location>
        <begin position="272"/>
        <end position="381"/>
    </location>
</feature>
<proteinExistence type="predicted"/>
<evidence type="ECO:0000256" key="2">
    <source>
        <dbReference type="SAM" id="Phobius"/>
    </source>
</evidence>
<evidence type="ECO:0000313" key="4">
    <source>
        <dbReference type="Proteomes" id="UP000253941"/>
    </source>
</evidence>
<feature type="transmembrane region" description="Helical" evidence="2">
    <location>
        <begin position="175"/>
        <end position="193"/>
    </location>
</feature>
<evidence type="ECO:0000313" key="3">
    <source>
        <dbReference type="EMBL" id="RDD61444.1"/>
    </source>
</evidence>
<feature type="compositionally biased region" description="Acidic residues" evidence="1">
    <location>
        <begin position="355"/>
        <end position="373"/>
    </location>
</feature>
<dbReference type="RefSeq" id="WP_114582697.1">
    <property type="nucleotide sequence ID" value="NZ_QPMH01000012.1"/>
</dbReference>
<feature type="compositionally biased region" description="Basic residues" evidence="1">
    <location>
        <begin position="304"/>
        <end position="313"/>
    </location>
</feature>
<keyword evidence="2" id="KW-1133">Transmembrane helix</keyword>
<name>A0A369TAB9_9PROT</name>
<dbReference type="Proteomes" id="UP000253941">
    <property type="component" value="Unassembled WGS sequence"/>
</dbReference>
<keyword evidence="4" id="KW-1185">Reference proteome</keyword>
<gene>
    <name evidence="3" type="ORF">DRB17_13290</name>
</gene>
<evidence type="ECO:0000256" key="1">
    <source>
        <dbReference type="SAM" id="MobiDB-lite"/>
    </source>
</evidence>
<dbReference type="AlphaFoldDB" id="A0A369TAB9"/>
<accession>A0A369TAB9</accession>
<reference evidence="3 4" key="1">
    <citation type="submission" date="2018-07" db="EMBL/GenBank/DDBJ databases">
        <title>Venubactetium sediminum gen. nov., sp. nov., isolated from a marine solar saltern.</title>
        <authorList>
            <person name="Wang S."/>
        </authorList>
    </citation>
    <scope>NUCLEOTIDE SEQUENCE [LARGE SCALE GENOMIC DNA]</scope>
    <source>
        <strain evidence="3 4">WD2A32</strain>
    </source>
</reference>